<dbReference type="EMBL" id="FNEV01000001">
    <property type="protein sequence ID" value="SDJ00411.1"/>
    <property type="molecule type" value="Genomic_DNA"/>
</dbReference>
<reference evidence="2" key="1">
    <citation type="submission" date="2016-10" db="EMBL/GenBank/DDBJ databases">
        <authorList>
            <person name="Varghese N."/>
            <person name="Submissions S."/>
        </authorList>
    </citation>
    <scope>NUCLEOTIDE SEQUENCE [LARGE SCALE GENOMIC DNA]</scope>
    <source>
        <strain evidence="2">DSM 4771</strain>
    </source>
</reference>
<keyword evidence="1" id="KW-0946">Virion</keyword>
<dbReference type="STRING" id="86666.SAMN04490247_0428"/>
<dbReference type="AlphaFoldDB" id="A0A1G8Q6S8"/>
<dbReference type="RefSeq" id="WP_093191502.1">
    <property type="nucleotide sequence ID" value="NZ_FNEV01000001.1"/>
</dbReference>
<name>A0A1G8Q6S8_9BACI</name>
<accession>A0A1G8Q6S8</accession>
<protein>
    <submittedName>
        <fullName evidence="1">Spore coat protein E</fullName>
    </submittedName>
</protein>
<proteinExistence type="predicted"/>
<gene>
    <name evidence="1" type="ORF">SAMN04490247_0428</name>
</gene>
<dbReference type="OrthoDB" id="2374983at2"/>
<sequence>MKYFDGEFREIVTKAVCGKGKEYIESKHTVEARNKPDSILGCWVINHVYKAKKKKDHVEISGSYEVNIWYSFNDNTKTEVITERVHYEEDIELKEKDDTCISDDLEVIVKVIQQPNCLGCHIHQKGNKIEVEVEKEFLVNVIGETKLSVKISKDDHDFYREDRHHD</sequence>
<dbReference type="Proteomes" id="UP000199225">
    <property type="component" value="Unassembled WGS sequence"/>
</dbReference>
<organism evidence="1 2">
    <name type="scientific">Salimicrobium halophilum</name>
    <dbReference type="NCBI Taxonomy" id="86666"/>
    <lineage>
        <taxon>Bacteria</taxon>
        <taxon>Bacillati</taxon>
        <taxon>Bacillota</taxon>
        <taxon>Bacilli</taxon>
        <taxon>Bacillales</taxon>
        <taxon>Bacillaceae</taxon>
        <taxon>Salimicrobium</taxon>
    </lineage>
</organism>
<dbReference type="Pfam" id="PF10628">
    <property type="entry name" value="CotE"/>
    <property type="match status" value="1"/>
</dbReference>
<evidence type="ECO:0000313" key="1">
    <source>
        <dbReference type="EMBL" id="SDJ00411.1"/>
    </source>
</evidence>
<dbReference type="InterPro" id="IPR018901">
    <property type="entry name" value="Spore_coat_CotE"/>
</dbReference>
<keyword evidence="2" id="KW-1185">Reference proteome</keyword>
<evidence type="ECO:0000313" key="2">
    <source>
        <dbReference type="Proteomes" id="UP000199225"/>
    </source>
</evidence>
<keyword evidence="1" id="KW-0167">Capsid protein</keyword>